<reference evidence="1 2" key="1">
    <citation type="submission" date="2014-11" db="EMBL/GenBank/DDBJ databases">
        <authorList>
            <person name="Wibberg Daniel"/>
        </authorList>
    </citation>
    <scope>NUCLEOTIDE SEQUENCE [LARGE SCALE GENOMIC DNA]</scope>
    <source>
        <strain evidence="1">Rhizoctonia solani AG1-IB 7/3/14</strain>
    </source>
</reference>
<dbReference type="Proteomes" id="UP000059188">
    <property type="component" value="Unassembled WGS sequence"/>
</dbReference>
<keyword evidence="2" id="KW-1185">Reference proteome</keyword>
<gene>
    <name evidence="1" type="ORF">RSOLAG1IB_08809</name>
</gene>
<sequence length="81" mass="9188">MISIRVDHAITRSVIKNPVTIALQFGKAFLGVIYTIFPFDREYVSNLVLSTLTYKYSERASARYVSERLQSCTLTSAQSYS</sequence>
<name>A0A0B7FRB3_THACB</name>
<evidence type="ECO:0000313" key="1">
    <source>
        <dbReference type="EMBL" id="CEL58763.1"/>
    </source>
</evidence>
<dbReference type="AlphaFoldDB" id="A0A0B7FRB3"/>
<proteinExistence type="predicted"/>
<evidence type="ECO:0000313" key="2">
    <source>
        <dbReference type="Proteomes" id="UP000059188"/>
    </source>
</evidence>
<protein>
    <submittedName>
        <fullName evidence="1">Uncharacterized protein</fullName>
    </submittedName>
</protein>
<accession>A0A0B7FRB3</accession>
<organism evidence="1 2">
    <name type="scientific">Thanatephorus cucumeris (strain AG1-IB / isolate 7/3/14)</name>
    <name type="common">Lettuce bottom rot fungus</name>
    <name type="synonym">Rhizoctonia solani</name>
    <dbReference type="NCBI Taxonomy" id="1108050"/>
    <lineage>
        <taxon>Eukaryota</taxon>
        <taxon>Fungi</taxon>
        <taxon>Dikarya</taxon>
        <taxon>Basidiomycota</taxon>
        <taxon>Agaricomycotina</taxon>
        <taxon>Agaricomycetes</taxon>
        <taxon>Cantharellales</taxon>
        <taxon>Ceratobasidiaceae</taxon>
        <taxon>Rhizoctonia</taxon>
        <taxon>Rhizoctonia solani AG-1</taxon>
    </lineage>
</organism>
<dbReference type="EMBL" id="LN679133">
    <property type="protein sequence ID" value="CEL58763.1"/>
    <property type="molecule type" value="Genomic_DNA"/>
</dbReference>